<dbReference type="InterPro" id="IPR020103">
    <property type="entry name" value="PsdUridine_synth_cat_dom_sf"/>
</dbReference>
<reference evidence="9 10" key="1">
    <citation type="submission" date="2019-08" db="EMBL/GenBank/DDBJ databases">
        <title>In-depth cultivation of the pig gut microbiome towards novel bacterial diversity and tailored functional studies.</title>
        <authorList>
            <person name="Wylensek D."/>
            <person name="Hitch T.C.A."/>
            <person name="Clavel T."/>
        </authorList>
    </citation>
    <scope>NUCLEOTIDE SEQUENCE [LARGE SCALE GENOMIC DNA]</scope>
    <source>
        <strain evidence="9 10">WCA-693-APC-MOT-I</strain>
    </source>
</reference>
<dbReference type="PANTHER" id="PTHR21600:SF44">
    <property type="entry name" value="RIBOSOMAL LARGE SUBUNIT PSEUDOURIDINE SYNTHASE D"/>
    <property type="match status" value="1"/>
</dbReference>
<dbReference type="InterPro" id="IPR006224">
    <property type="entry name" value="PsdUridine_synth_RluA-like_CS"/>
</dbReference>
<dbReference type="AlphaFoldDB" id="A0A6L5XZS6"/>
<gene>
    <name evidence="9" type="ORF">FYJ58_08805</name>
</gene>
<dbReference type="EC" id="5.4.99.-" evidence="7"/>
<dbReference type="GO" id="GO:0000455">
    <property type="term" value="P:enzyme-directed rRNA pseudouridine synthesis"/>
    <property type="evidence" value="ECO:0007669"/>
    <property type="project" value="TreeGrafter"/>
</dbReference>
<comment type="catalytic activity">
    <reaction evidence="1 7">
        <text>a uridine in RNA = a pseudouridine in RNA</text>
        <dbReference type="Rhea" id="RHEA:48348"/>
        <dbReference type="Rhea" id="RHEA-COMP:12068"/>
        <dbReference type="Rhea" id="RHEA-COMP:12069"/>
        <dbReference type="ChEBI" id="CHEBI:65314"/>
        <dbReference type="ChEBI" id="CHEBI:65315"/>
    </reaction>
</comment>
<feature type="active site" evidence="5">
    <location>
        <position position="141"/>
    </location>
</feature>
<dbReference type="PROSITE" id="PS50889">
    <property type="entry name" value="S4"/>
    <property type="match status" value="1"/>
</dbReference>
<dbReference type="FunFam" id="3.30.2350.10:FF:000006">
    <property type="entry name" value="Pseudouridine synthase"/>
    <property type="match status" value="1"/>
</dbReference>
<dbReference type="SUPFAM" id="SSF55174">
    <property type="entry name" value="Alpha-L RNA-binding motif"/>
    <property type="match status" value="1"/>
</dbReference>
<dbReference type="CDD" id="cd00165">
    <property type="entry name" value="S4"/>
    <property type="match status" value="1"/>
</dbReference>
<evidence type="ECO:0000256" key="3">
    <source>
        <dbReference type="ARBA" id="ARBA00022884"/>
    </source>
</evidence>
<evidence type="ECO:0000256" key="2">
    <source>
        <dbReference type="ARBA" id="ARBA00010876"/>
    </source>
</evidence>
<dbReference type="InterPro" id="IPR036986">
    <property type="entry name" value="S4_RNA-bd_sf"/>
</dbReference>
<dbReference type="InterPro" id="IPR050188">
    <property type="entry name" value="RluA_PseudoU_synthase"/>
</dbReference>
<dbReference type="CDD" id="cd02869">
    <property type="entry name" value="PseudoU_synth_RluA_like"/>
    <property type="match status" value="1"/>
</dbReference>
<keyword evidence="3 6" id="KW-0694">RNA-binding</keyword>
<comment type="caution">
    <text evidence="9">The sequence shown here is derived from an EMBL/GenBank/DDBJ whole genome shotgun (WGS) entry which is preliminary data.</text>
</comment>
<evidence type="ECO:0000259" key="8">
    <source>
        <dbReference type="SMART" id="SM00363"/>
    </source>
</evidence>
<dbReference type="RefSeq" id="WP_154519379.1">
    <property type="nucleotide sequence ID" value="NZ_VUMT01000012.1"/>
</dbReference>
<protein>
    <recommendedName>
        <fullName evidence="7">Pseudouridine synthase</fullName>
        <ecNumber evidence="7">5.4.99.-</ecNumber>
    </recommendedName>
</protein>
<dbReference type="PANTHER" id="PTHR21600">
    <property type="entry name" value="MITOCHONDRIAL RNA PSEUDOURIDINE SYNTHASE"/>
    <property type="match status" value="1"/>
</dbReference>
<dbReference type="InterPro" id="IPR002942">
    <property type="entry name" value="S4_RNA-bd"/>
</dbReference>
<dbReference type="EMBL" id="VUMT01000012">
    <property type="protein sequence ID" value="MSS63971.1"/>
    <property type="molecule type" value="Genomic_DNA"/>
</dbReference>
<dbReference type="Pfam" id="PF01479">
    <property type="entry name" value="S4"/>
    <property type="match status" value="1"/>
</dbReference>
<dbReference type="GO" id="GO:0003723">
    <property type="term" value="F:RNA binding"/>
    <property type="evidence" value="ECO:0007669"/>
    <property type="project" value="UniProtKB-KW"/>
</dbReference>
<dbReference type="Pfam" id="PF00849">
    <property type="entry name" value="PseudoU_synth_2"/>
    <property type="match status" value="1"/>
</dbReference>
<dbReference type="Gene3D" id="3.10.290.10">
    <property type="entry name" value="RNA-binding S4 domain"/>
    <property type="match status" value="1"/>
</dbReference>
<evidence type="ECO:0000256" key="5">
    <source>
        <dbReference type="PIRSR" id="PIRSR606225-1"/>
    </source>
</evidence>
<keyword evidence="4 7" id="KW-0413">Isomerase</keyword>
<keyword evidence="10" id="KW-1185">Reference proteome</keyword>
<organism evidence="9 10">
    <name type="scientific">Velocimicrobium porci</name>
    <dbReference type="NCBI Taxonomy" id="2606634"/>
    <lineage>
        <taxon>Bacteria</taxon>
        <taxon>Bacillati</taxon>
        <taxon>Bacillota</taxon>
        <taxon>Clostridia</taxon>
        <taxon>Lachnospirales</taxon>
        <taxon>Lachnospiraceae</taxon>
        <taxon>Velocimicrobium</taxon>
    </lineage>
</organism>
<comment type="similarity">
    <text evidence="2 7">Belongs to the pseudouridine synthase RluA family.</text>
</comment>
<evidence type="ECO:0000256" key="7">
    <source>
        <dbReference type="RuleBase" id="RU362028"/>
    </source>
</evidence>
<dbReference type="InterPro" id="IPR006225">
    <property type="entry name" value="PsdUridine_synth_RluC/D"/>
</dbReference>
<proteinExistence type="inferred from homology"/>
<name>A0A6L5XZS6_9FIRM</name>
<evidence type="ECO:0000313" key="10">
    <source>
        <dbReference type="Proteomes" id="UP000482209"/>
    </source>
</evidence>
<evidence type="ECO:0000313" key="9">
    <source>
        <dbReference type="EMBL" id="MSS63971.1"/>
    </source>
</evidence>
<dbReference type="Proteomes" id="UP000482209">
    <property type="component" value="Unassembled WGS sequence"/>
</dbReference>
<dbReference type="SMART" id="SM00363">
    <property type="entry name" value="S4"/>
    <property type="match status" value="1"/>
</dbReference>
<dbReference type="NCBIfam" id="TIGR00005">
    <property type="entry name" value="rluA_subfam"/>
    <property type="match status" value="1"/>
</dbReference>
<dbReference type="InterPro" id="IPR006145">
    <property type="entry name" value="PsdUridine_synth_RsuA/RluA"/>
</dbReference>
<accession>A0A6L5XZS6</accession>
<dbReference type="GO" id="GO:0120159">
    <property type="term" value="F:rRNA pseudouridine synthase activity"/>
    <property type="evidence" value="ECO:0007669"/>
    <property type="project" value="UniProtKB-ARBA"/>
</dbReference>
<comment type="function">
    <text evidence="7">Responsible for synthesis of pseudouridine from uracil.</text>
</comment>
<feature type="domain" description="RNA-binding S4" evidence="8">
    <location>
        <begin position="17"/>
        <end position="81"/>
    </location>
</feature>
<dbReference type="SUPFAM" id="SSF55120">
    <property type="entry name" value="Pseudouridine synthase"/>
    <property type="match status" value="1"/>
</dbReference>
<dbReference type="Gene3D" id="3.30.2350.10">
    <property type="entry name" value="Pseudouridine synthase"/>
    <property type="match status" value="1"/>
</dbReference>
<sequence>MENQLLTFLVTDEDKNKRIDKYLTEKNQELSRSYIQKLIQDGLVTKNNKILKANYKLSVGDTISVAIPAPVDLDIEPEPIPLDIIYEDDDVILINKPKNMVVHPAPGHYSGTIVNALLYHCKNNLSGINGVMRPGIVHRIDMNTTGVIVACKNDKAHNCLAKQLKEHSITRKYDAIVYGNFADLTGTIEGPIGRHPIDRKKMAINQKNGKSAVTHYTVLENLQQFSHIECMLETGRTHQIRVHMASINHPLLGDDVYGPKKTKFSYLEGQTLHARVLGFIHPTRNQYMEFEAPLPEYFNHLLQQLR</sequence>
<evidence type="ECO:0000256" key="6">
    <source>
        <dbReference type="PROSITE-ProRule" id="PRU00182"/>
    </source>
</evidence>
<dbReference type="PROSITE" id="PS01129">
    <property type="entry name" value="PSI_RLU"/>
    <property type="match status" value="1"/>
</dbReference>
<evidence type="ECO:0000256" key="4">
    <source>
        <dbReference type="ARBA" id="ARBA00023235"/>
    </source>
</evidence>
<evidence type="ECO:0000256" key="1">
    <source>
        <dbReference type="ARBA" id="ARBA00000073"/>
    </source>
</evidence>